<feature type="domain" description="Transcription factor Iwr1" evidence="11">
    <location>
        <begin position="223"/>
        <end position="287"/>
    </location>
</feature>
<feature type="region of interest" description="Disordered" evidence="10">
    <location>
        <begin position="85"/>
        <end position="107"/>
    </location>
</feature>
<sequence>MSALSQLANTALAMDVDPPERQPYTLLRVKRKRNEEPLEGLVIESRARKKKSRGTVDLFSFAKTMEDSDWNADVHQTLRDEVNRLNREAKEKEAREKEAREKAAEADAAAIAAQPAVVSPPSPKVMRAQNQRYTVVPQEPEQPQTRAPMSPPKVWSSKELEQASLAPEVKMYDAVLDDGAGDKPASPMDAEIDKFIPMLDEYLKMNDIHTKDQAAAAAEDGANDYVWDVFYRRTANPDDIPTNWATVTGLPPSTQDYDSASDSEESDEADEDSNAEDWYANDYPEEDVTDEDDLSSDGFHEHSEHEDIVRGRGEFDSDDDPW</sequence>
<feature type="compositionally biased region" description="Basic and acidic residues" evidence="10">
    <location>
        <begin position="85"/>
        <end position="105"/>
    </location>
</feature>
<keyword evidence="8" id="KW-0653">Protein transport</keyword>
<gene>
    <name evidence="12" type="ORF">BD626DRAFT_502823</name>
</gene>
<feature type="region of interest" description="Disordered" evidence="10">
    <location>
        <begin position="137"/>
        <end position="159"/>
    </location>
</feature>
<comment type="subcellular location">
    <subcellularLocation>
        <location evidence="3">Cytoplasm</location>
    </subcellularLocation>
    <subcellularLocation>
        <location evidence="2">Nucleus</location>
    </subcellularLocation>
</comment>
<keyword evidence="7" id="KW-0963">Cytoplasm</keyword>
<dbReference type="AlphaFoldDB" id="A0A550C8J9"/>
<dbReference type="OrthoDB" id="6255506at2759"/>
<feature type="compositionally biased region" description="Acidic residues" evidence="10">
    <location>
        <begin position="259"/>
        <end position="275"/>
    </location>
</feature>
<comment type="similarity">
    <text evidence="4">Belongs to the IWR1/SLC7A6OS family.</text>
</comment>
<evidence type="ECO:0000256" key="6">
    <source>
        <dbReference type="ARBA" id="ARBA00022448"/>
    </source>
</evidence>
<dbReference type="STRING" id="97359.A0A550C8J9"/>
<evidence type="ECO:0000256" key="1">
    <source>
        <dbReference type="ARBA" id="ARBA00003202"/>
    </source>
</evidence>
<evidence type="ECO:0000256" key="2">
    <source>
        <dbReference type="ARBA" id="ARBA00004123"/>
    </source>
</evidence>
<feature type="region of interest" description="Disordered" evidence="10">
    <location>
        <begin position="236"/>
        <end position="322"/>
    </location>
</feature>
<dbReference type="GO" id="GO:0005737">
    <property type="term" value="C:cytoplasm"/>
    <property type="evidence" value="ECO:0007669"/>
    <property type="project" value="UniProtKB-SubCell"/>
</dbReference>
<dbReference type="GO" id="GO:0032502">
    <property type="term" value="P:developmental process"/>
    <property type="evidence" value="ECO:0007669"/>
    <property type="project" value="TreeGrafter"/>
</dbReference>
<accession>A0A550C8J9</accession>
<name>A0A550C8J9_9AGAR</name>
<evidence type="ECO:0000256" key="3">
    <source>
        <dbReference type="ARBA" id="ARBA00004496"/>
    </source>
</evidence>
<feature type="compositionally biased region" description="Polar residues" evidence="10">
    <location>
        <begin position="243"/>
        <end position="257"/>
    </location>
</feature>
<comment type="function">
    <text evidence="1">Directs RNA polymerase II nuclear import.</text>
</comment>
<feature type="compositionally biased region" description="Acidic residues" evidence="10">
    <location>
        <begin position="283"/>
        <end position="295"/>
    </location>
</feature>
<evidence type="ECO:0000313" key="12">
    <source>
        <dbReference type="EMBL" id="TRM61130.1"/>
    </source>
</evidence>
<comment type="caution">
    <text evidence="12">The sequence shown here is derived from an EMBL/GenBank/DDBJ whole genome shotgun (WGS) entry which is preliminary data.</text>
</comment>
<organism evidence="12 13">
    <name type="scientific">Schizophyllum amplum</name>
    <dbReference type="NCBI Taxonomy" id="97359"/>
    <lineage>
        <taxon>Eukaryota</taxon>
        <taxon>Fungi</taxon>
        <taxon>Dikarya</taxon>
        <taxon>Basidiomycota</taxon>
        <taxon>Agaricomycotina</taxon>
        <taxon>Agaricomycetes</taxon>
        <taxon>Agaricomycetidae</taxon>
        <taxon>Agaricales</taxon>
        <taxon>Schizophyllaceae</taxon>
        <taxon>Schizophyllum</taxon>
    </lineage>
</organism>
<evidence type="ECO:0000259" key="11">
    <source>
        <dbReference type="Pfam" id="PF08574"/>
    </source>
</evidence>
<keyword evidence="6" id="KW-0813">Transport</keyword>
<keyword evidence="9" id="KW-0539">Nucleus</keyword>
<dbReference type="PANTHER" id="PTHR31196:SF2">
    <property type="entry name" value="RNA POLYMERASE II NUCLEAR LOCALIZATION PROTEIN SLC7A6OS-RELATED"/>
    <property type="match status" value="1"/>
</dbReference>
<evidence type="ECO:0000313" key="13">
    <source>
        <dbReference type="Proteomes" id="UP000320762"/>
    </source>
</evidence>
<evidence type="ECO:0000256" key="4">
    <source>
        <dbReference type="ARBA" id="ARBA00010218"/>
    </source>
</evidence>
<reference evidence="12 13" key="1">
    <citation type="journal article" date="2019" name="New Phytol.">
        <title>Comparative genomics reveals unique wood-decay strategies and fruiting body development in the Schizophyllaceae.</title>
        <authorList>
            <person name="Almasi E."/>
            <person name="Sahu N."/>
            <person name="Krizsan K."/>
            <person name="Balint B."/>
            <person name="Kovacs G.M."/>
            <person name="Kiss B."/>
            <person name="Cseklye J."/>
            <person name="Drula E."/>
            <person name="Henrissat B."/>
            <person name="Nagy I."/>
            <person name="Chovatia M."/>
            <person name="Adam C."/>
            <person name="LaButti K."/>
            <person name="Lipzen A."/>
            <person name="Riley R."/>
            <person name="Grigoriev I.V."/>
            <person name="Nagy L.G."/>
        </authorList>
    </citation>
    <scope>NUCLEOTIDE SEQUENCE [LARGE SCALE GENOMIC DNA]</scope>
    <source>
        <strain evidence="12 13">NL-1724</strain>
    </source>
</reference>
<evidence type="ECO:0000256" key="7">
    <source>
        <dbReference type="ARBA" id="ARBA00022490"/>
    </source>
</evidence>
<protein>
    <recommendedName>
        <fullName evidence="5">Probable RNA polymerase II nuclear localization protein SLC7A6OS</fullName>
    </recommendedName>
</protein>
<dbReference type="EMBL" id="VDMD01000018">
    <property type="protein sequence ID" value="TRM61130.1"/>
    <property type="molecule type" value="Genomic_DNA"/>
</dbReference>
<evidence type="ECO:0000256" key="8">
    <source>
        <dbReference type="ARBA" id="ARBA00022927"/>
    </source>
</evidence>
<proteinExistence type="inferred from homology"/>
<feature type="region of interest" description="Disordered" evidence="10">
    <location>
        <begin position="1"/>
        <end position="20"/>
    </location>
</feature>
<dbReference type="PANTHER" id="PTHR31196">
    <property type="entry name" value="RNA POLYMERASE II NUCLEAR LOCALIZATION PROTEIN SLC7A6OS-RELATED"/>
    <property type="match status" value="1"/>
</dbReference>
<dbReference type="GO" id="GO:0005634">
    <property type="term" value="C:nucleus"/>
    <property type="evidence" value="ECO:0007669"/>
    <property type="project" value="UniProtKB-SubCell"/>
</dbReference>
<keyword evidence="13" id="KW-1185">Reference proteome</keyword>
<dbReference type="GO" id="GO:0015031">
    <property type="term" value="P:protein transport"/>
    <property type="evidence" value="ECO:0007669"/>
    <property type="project" value="UniProtKB-KW"/>
</dbReference>
<dbReference type="Proteomes" id="UP000320762">
    <property type="component" value="Unassembled WGS sequence"/>
</dbReference>
<feature type="compositionally biased region" description="Basic and acidic residues" evidence="10">
    <location>
        <begin position="298"/>
        <end position="315"/>
    </location>
</feature>
<evidence type="ECO:0000256" key="5">
    <source>
        <dbReference type="ARBA" id="ARBA00017036"/>
    </source>
</evidence>
<dbReference type="InterPro" id="IPR013883">
    <property type="entry name" value="TF_Iwr1_dom"/>
</dbReference>
<dbReference type="Pfam" id="PF08574">
    <property type="entry name" value="Iwr1"/>
    <property type="match status" value="1"/>
</dbReference>
<evidence type="ECO:0000256" key="9">
    <source>
        <dbReference type="ARBA" id="ARBA00023242"/>
    </source>
</evidence>
<evidence type="ECO:0000256" key="10">
    <source>
        <dbReference type="SAM" id="MobiDB-lite"/>
    </source>
</evidence>
<dbReference type="InterPro" id="IPR040218">
    <property type="entry name" value="SLC7A6OS"/>
</dbReference>